<feature type="compositionally biased region" description="Polar residues" evidence="1">
    <location>
        <begin position="131"/>
        <end position="141"/>
    </location>
</feature>
<dbReference type="InterPro" id="IPR000387">
    <property type="entry name" value="Tyr_Pase_dom"/>
</dbReference>
<feature type="compositionally biased region" description="Acidic residues" evidence="1">
    <location>
        <begin position="145"/>
        <end position="155"/>
    </location>
</feature>
<gene>
    <name evidence="4" type="ORF">DICPUDRAFT_92527</name>
</gene>
<keyword evidence="5" id="KW-1185">Reference proteome</keyword>
<name>F0ZTB9_DICPU</name>
<dbReference type="KEGG" id="dpp:DICPUDRAFT_92527"/>
<dbReference type="Pfam" id="PF00102">
    <property type="entry name" value="Y_phosphatase"/>
    <property type="match status" value="1"/>
</dbReference>
<dbReference type="EMBL" id="GL871173">
    <property type="protein sequence ID" value="EGC32809.1"/>
    <property type="molecule type" value="Genomic_DNA"/>
</dbReference>
<accession>F0ZTB9</accession>
<dbReference type="OMA" id="KYTIWLL"/>
<dbReference type="PANTHER" id="PTHR19134">
    <property type="entry name" value="RECEPTOR-TYPE TYROSINE-PROTEIN PHOSPHATASE"/>
    <property type="match status" value="1"/>
</dbReference>
<dbReference type="Gene3D" id="3.90.190.10">
    <property type="entry name" value="Protein tyrosine phosphatase superfamily"/>
    <property type="match status" value="2"/>
</dbReference>
<dbReference type="SMART" id="SM00404">
    <property type="entry name" value="PTPc_motif"/>
    <property type="match status" value="1"/>
</dbReference>
<dbReference type="InterPro" id="IPR016130">
    <property type="entry name" value="Tyr_Pase_AS"/>
</dbReference>
<dbReference type="PANTHER" id="PTHR19134:SF546">
    <property type="entry name" value="TYROSINE-PROTEIN PHOSPHATASE 2"/>
    <property type="match status" value="1"/>
</dbReference>
<dbReference type="FunFam" id="3.90.190.10:FF:000272">
    <property type="entry name" value="Tyrosine-protein phosphatase 1"/>
    <property type="match status" value="1"/>
</dbReference>
<dbReference type="eggNOG" id="KOG4228">
    <property type="taxonomic scope" value="Eukaryota"/>
</dbReference>
<dbReference type="PRINTS" id="PR00700">
    <property type="entry name" value="PRTYPHPHTASE"/>
</dbReference>
<feature type="compositionally biased region" description="Low complexity" evidence="1">
    <location>
        <begin position="96"/>
        <end position="121"/>
    </location>
</feature>
<dbReference type="PROSITE" id="PS50055">
    <property type="entry name" value="TYR_PHOSPHATASE_PTP"/>
    <property type="match status" value="1"/>
</dbReference>
<dbReference type="InterPro" id="IPR000242">
    <property type="entry name" value="PTP_cat"/>
</dbReference>
<feature type="domain" description="Tyrosine specific protein phosphatases" evidence="3">
    <location>
        <begin position="280"/>
        <end position="356"/>
    </location>
</feature>
<proteinExistence type="predicted"/>
<dbReference type="GO" id="GO:0004725">
    <property type="term" value="F:protein tyrosine phosphatase activity"/>
    <property type="evidence" value="ECO:0007669"/>
    <property type="project" value="EnsemblProtists"/>
</dbReference>
<dbReference type="Proteomes" id="UP000001064">
    <property type="component" value="Unassembled WGS sequence"/>
</dbReference>
<organism evidence="4 5">
    <name type="scientific">Dictyostelium purpureum</name>
    <name type="common">Slime mold</name>
    <dbReference type="NCBI Taxonomy" id="5786"/>
    <lineage>
        <taxon>Eukaryota</taxon>
        <taxon>Amoebozoa</taxon>
        <taxon>Evosea</taxon>
        <taxon>Eumycetozoa</taxon>
        <taxon>Dictyostelia</taxon>
        <taxon>Dictyosteliales</taxon>
        <taxon>Dictyosteliaceae</taxon>
        <taxon>Dictyostelium</taxon>
    </lineage>
</organism>
<evidence type="ECO:0000313" key="5">
    <source>
        <dbReference type="Proteomes" id="UP000001064"/>
    </source>
</evidence>
<dbReference type="InterPro" id="IPR029021">
    <property type="entry name" value="Prot-tyrosine_phosphatase-like"/>
</dbReference>
<dbReference type="SMART" id="SM00194">
    <property type="entry name" value="PTPc"/>
    <property type="match status" value="1"/>
</dbReference>
<dbReference type="STRING" id="5786.F0ZTB9"/>
<evidence type="ECO:0000313" key="4">
    <source>
        <dbReference type="EMBL" id="EGC32809.1"/>
    </source>
</evidence>
<dbReference type="GO" id="GO:0031152">
    <property type="term" value="P:aggregation involved in sorocarp development"/>
    <property type="evidence" value="ECO:0007669"/>
    <property type="project" value="EnsemblProtists"/>
</dbReference>
<dbReference type="InParanoid" id="F0ZTB9"/>
<evidence type="ECO:0000259" key="2">
    <source>
        <dbReference type="PROSITE" id="PS50055"/>
    </source>
</evidence>
<sequence length="397" mass="45666">MDDSFDAFEIKPTSSIIEHFNNHPTCIDKEFNFILQKTELRSIEQNSDKFKSALAPKNRIKNRYSNVLPFEDTRVVISADDDYDDQSDDYEDTNGNGINNSTDSIDNINSNSNNSNSNLNTNKDDDEKRNSIGSIGQSDVLSNSSDEDHDSDDEDSTKGDYINASFVCNKNYICTQGPLLNTIYDFWKMTWEQESNVIVMLTKEEENQKQKCDKYWPDSGEERYGSFIVRIENDLVIPDVLIRRQFTLENIKLNKSRTIYHFQYTSWPDHGTPQSTTNFLKFIGFVDNVKRTGPFIVHCSAGIGRSGTFCVIHSVATNFFKHYEEKKQAPSINLPKLIVEMRNERPGMVQTRDQYRFCYLAISETMLSGIRKDRKRKGLSYSYSGIPVTENINNPFT</sequence>
<dbReference type="RefSeq" id="XP_003290667.1">
    <property type="nucleotide sequence ID" value="XM_003290619.1"/>
</dbReference>
<dbReference type="InterPro" id="IPR050348">
    <property type="entry name" value="Protein-Tyr_Phosphatase"/>
</dbReference>
<dbReference type="GeneID" id="10508210"/>
<evidence type="ECO:0000259" key="3">
    <source>
        <dbReference type="PROSITE" id="PS50056"/>
    </source>
</evidence>
<dbReference type="PROSITE" id="PS50056">
    <property type="entry name" value="TYR_PHOSPHATASE_2"/>
    <property type="match status" value="1"/>
</dbReference>
<reference evidence="5" key="1">
    <citation type="journal article" date="2011" name="Genome Biol.">
        <title>Comparative genomics of the social amoebae Dictyostelium discoideum and Dictyostelium purpureum.</title>
        <authorList>
            <consortium name="US DOE Joint Genome Institute (JGI-PGF)"/>
            <person name="Sucgang R."/>
            <person name="Kuo A."/>
            <person name="Tian X."/>
            <person name="Salerno W."/>
            <person name="Parikh A."/>
            <person name="Feasley C.L."/>
            <person name="Dalin E."/>
            <person name="Tu H."/>
            <person name="Huang E."/>
            <person name="Barry K."/>
            <person name="Lindquist E."/>
            <person name="Shapiro H."/>
            <person name="Bruce D."/>
            <person name="Schmutz J."/>
            <person name="Salamov A."/>
            <person name="Fey P."/>
            <person name="Gaudet P."/>
            <person name="Anjard C."/>
            <person name="Babu M.M."/>
            <person name="Basu S."/>
            <person name="Bushmanova Y."/>
            <person name="van der Wel H."/>
            <person name="Katoh-Kurasawa M."/>
            <person name="Dinh C."/>
            <person name="Coutinho P.M."/>
            <person name="Saito T."/>
            <person name="Elias M."/>
            <person name="Schaap P."/>
            <person name="Kay R.R."/>
            <person name="Henrissat B."/>
            <person name="Eichinger L."/>
            <person name="Rivero F."/>
            <person name="Putnam N.H."/>
            <person name="West C.M."/>
            <person name="Loomis W.F."/>
            <person name="Chisholm R.L."/>
            <person name="Shaulsky G."/>
            <person name="Strassmann J.E."/>
            <person name="Queller D.C."/>
            <person name="Kuspa A."/>
            <person name="Grigoriev I.V."/>
        </authorList>
    </citation>
    <scope>NUCLEOTIDE SEQUENCE [LARGE SCALE GENOMIC DNA]</scope>
    <source>
        <strain evidence="5">QSDP1</strain>
    </source>
</reference>
<feature type="domain" description="Tyrosine-protein phosphatase" evidence="2">
    <location>
        <begin position="27"/>
        <end position="365"/>
    </location>
</feature>
<dbReference type="CDD" id="cd00047">
    <property type="entry name" value="PTPc"/>
    <property type="match status" value="1"/>
</dbReference>
<feature type="compositionally biased region" description="Acidic residues" evidence="1">
    <location>
        <begin position="80"/>
        <end position="92"/>
    </location>
</feature>
<dbReference type="InterPro" id="IPR003595">
    <property type="entry name" value="Tyr_Pase_cat"/>
</dbReference>
<dbReference type="VEuPathDB" id="AmoebaDB:DICPUDRAFT_92527"/>
<dbReference type="AlphaFoldDB" id="F0ZTB9"/>
<dbReference type="SUPFAM" id="SSF52799">
    <property type="entry name" value="(Phosphotyrosine protein) phosphatases II"/>
    <property type="match status" value="1"/>
</dbReference>
<dbReference type="PROSITE" id="PS00383">
    <property type="entry name" value="TYR_PHOSPHATASE_1"/>
    <property type="match status" value="1"/>
</dbReference>
<dbReference type="OrthoDB" id="165498at2759"/>
<evidence type="ECO:0008006" key="6">
    <source>
        <dbReference type="Google" id="ProtNLM"/>
    </source>
</evidence>
<dbReference type="FunCoup" id="F0ZTB9">
    <property type="interactions" value="440"/>
</dbReference>
<feature type="region of interest" description="Disordered" evidence="1">
    <location>
        <begin position="80"/>
        <end position="157"/>
    </location>
</feature>
<evidence type="ECO:0000256" key="1">
    <source>
        <dbReference type="SAM" id="MobiDB-lite"/>
    </source>
</evidence>
<protein>
    <recommendedName>
        <fullName evidence="6">Protein tyrosine phosphatase</fullName>
    </recommendedName>
</protein>